<sequence>MNARFLWRAQTGTRIERIGGKAMLRKTARNLPPPWEPAHAMKAAVLPGGQSLMTLRSARLAFTHFLKSKSRNPEKRDPGFCPD</sequence>
<comment type="caution">
    <text evidence="1">The sequence shown here is derived from an EMBL/GenBank/DDBJ whole genome shotgun (WGS) entry which is preliminary data.</text>
</comment>
<protein>
    <submittedName>
        <fullName evidence="1">Uncharacterized protein</fullName>
    </submittedName>
</protein>
<evidence type="ECO:0000313" key="1">
    <source>
        <dbReference type="EMBL" id="PTN09462.1"/>
    </source>
</evidence>
<evidence type="ECO:0000313" key="2">
    <source>
        <dbReference type="Proteomes" id="UP000243525"/>
    </source>
</evidence>
<organism evidence="1 2">
    <name type="scientific">Mangrovibacterium marinum</name>
    <dbReference type="NCBI Taxonomy" id="1639118"/>
    <lineage>
        <taxon>Bacteria</taxon>
        <taxon>Pseudomonadati</taxon>
        <taxon>Bacteroidota</taxon>
        <taxon>Bacteroidia</taxon>
        <taxon>Marinilabiliales</taxon>
        <taxon>Prolixibacteraceae</taxon>
        <taxon>Mangrovibacterium</taxon>
    </lineage>
</organism>
<proteinExistence type="predicted"/>
<accession>A0A2T5C3W0</accession>
<gene>
    <name evidence="1" type="ORF">C8N47_1046</name>
</gene>
<reference evidence="1 2" key="1">
    <citation type="submission" date="2018-04" db="EMBL/GenBank/DDBJ databases">
        <title>Genomic Encyclopedia of Archaeal and Bacterial Type Strains, Phase II (KMG-II): from individual species to whole genera.</title>
        <authorList>
            <person name="Goeker M."/>
        </authorList>
    </citation>
    <scope>NUCLEOTIDE SEQUENCE [LARGE SCALE GENOMIC DNA]</scope>
    <source>
        <strain evidence="1 2">DSM 28823</strain>
    </source>
</reference>
<name>A0A2T5C3W0_9BACT</name>
<dbReference type="EMBL" id="QAAD01000004">
    <property type="protein sequence ID" value="PTN09462.1"/>
    <property type="molecule type" value="Genomic_DNA"/>
</dbReference>
<dbReference type="Proteomes" id="UP000243525">
    <property type="component" value="Unassembled WGS sequence"/>
</dbReference>
<keyword evidence="2" id="KW-1185">Reference proteome</keyword>
<dbReference type="AlphaFoldDB" id="A0A2T5C3W0"/>